<feature type="coiled-coil region" evidence="1">
    <location>
        <begin position="68"/>
        <end position="95"/>
    </location>
</feature>
<reference evidence="3 4" key="1">
    <citation type="submission" date="2019-06" db="EMBL/GenBank/DDBJ databases">
        <title>Sequencing the genomes of 1000 actinobacteria strains.</title>
        <authorList>
            <person name="Klenk H.-P."/>
        </authorList>
    </citation>
    <scope>NUCLEOTIDE SEQUENCE [LARGE SCALE GENOMIC DNA]</scope>
    <source>
        <strain evidence="3 4">DSM 46699</strain>
    </source>
</reference>
<dbReference type="EMBL" id="VIWX01000001">
    <property type="protein sequence ID" value="TWG08345.1"/>
    <property type="molecule type" value="Genomic_DNA"/>
</dbReference>
<proteinExistence type="predicted"/>
<dbReference type="Gene3D" id="1.10.287.1060">
    <property type="entry name" value="ESAT-6-like"/>
    <property type="match status" value="1"/>
</dbReference>
<organism evidence="3 4">
    <name type="scientific">Saccharopolyspora dendranthemae</name>
    <dbReference type="NCBI Taxonomy" id="1181886"/>
    <lineage>
        <taxon>Bacteria</taxon>
        <taxon>Bacillati</taxon>
        <taxon>Actinomycetota</taxon>
        <taxon>Actinomycetes</taxon>
        <taxon>Pseudonocardiales</taxon>
        <taxon>Pseudonocardiaceae</taxon>
        <taxon>Saccharopolyspora</taxon>
    </lineage>
</organism>
<feature type="region of interest" description="Disordered" evidence="2">
    <location>
        <begin position="95"/>
        <end position="121"/>
    </location>
</feature>
<feature type="compositionally biased region" description="Low complexity" evidence="2">
    <location>
        <begin position="104"/>
        <end position="113"/>
    </location>
</feature>
<dbReference type="RefSeq" id="WP_145737134.1">
    <property type="nucleotide sequence ID" value="NZ_VIWX01000001.1"/>
</dbReference>
<keyword evidence="1" id="KW-0175">Coiled coil</keyword>
<keyword evidence="4" id="KW-1185">Reference proteome</keyword>
<comment type="caution">
    <text evidence="3">The sequence shown here is derived from an EMBL/GenBank/DDBJ whole genome shotgun (WGS) entry which is preliminary data.</text>
</comment>
<evidence type="ECO:0008006" key="5">
    <source>
        <dbReference type="Google" id="ProtNLM"/>
    </source>
</evidence>
<dbReference type="OrthoDB" id="4551929at2"/>
<name>A0A561V9P6_9PSEU</name>
<sequence length="121" mass="12935">MADGYRVNMEKLTRLVNDLDRAADDITDANNKFGNASGRDLGSPGIDNAAEDFRNRWQDGITKIAEGAKKTSDALDGARSTYAKIENEAASLVAEAAEEPPPQQAASASAQPSRIEQRLNG</sequence>
<protein>
    <recommendedName>
        <fullName evidence="5">Excreted virulence factor EspC (Type VII ESX diderm)</fullName>
    </recommendedName>
</protein>
<dbReference type="Proteomes" id="UP000316184">
    <property type="component" value="Unassembled WGS sequence"/>
</dbReference>
<evidence type="ECO:0000313" key="3">
    <source>
        <dbReference type="EMBL" id="TWG08345.1"/>
    </source>
</evidence>
<dbReference type="AlphaFoldDB" id="A0A561V9P6"/>
<accession>A0A561V9P6</accession>
<evidence type="ECO:0000313" key="4">
    <source>
        <dbReference type="Proteomes" id="UP000316184"/>
    </source>
</evidence>
<evidence type="ECO:0000256" key="1">
    <source>
        <dbReference type="SAM" id="Coils"/>
    </source>
</evidence>
<evidence type="ECO:0000256" key="2">
    <source>
        <dbReference type="SAM" id="MobiDB-lite"/>
    </source>
</evidence>
<gene>
    <name evidence="3" type="ORF">FHU35_11964</name>
</gene>